<evidence type="ECO:0000313" key="13">
    <source>
        <dbReference type="Ensembl" id="ENSPCLP00000020105.1"/>
    </source>
</evidence>
<reference evidence="13" key="1">
    <citation type="submission" date="2025-08" db="UniProtKB">
        <authorList>
            <consortium name="Ensembl"/>
        </authorList>
    </citation>
    <scope>IDENTIFICATION</scope>
</reference>
<evidence type="ECO:0000256" key="10">
    <source>
        <dbReference type="ARBA" id="ARBA00023180"/>
    </source>
</evidence>
<dbReference type="GO" id="GO:0005886">
    <property type="term" value="C:plasma membrane"/>
    <property type="evidence" value="ECO:0007669"/>
    <property type="project" value="TreeGrafter"/>
</dbReference>
<dbReference type="PANTHER" id="PTHR13771">
    <property type="entry name" value="INTERCELLULAR ADHESION MOLECULE"/>
    <property type="match status" value="1"/>
</dbReference>
<accession>A0A669QK82</accession>
<keyword evidence="10" id="KW-0325">Glycoprotein</keyword>
<name>A0A669QK82_PHACC</name>
<evidence type="ECO:0000256" key="1">
    <source>
        <dbReference type="ARBA" id="ARBA00004479"/>
    </source>
</evidence>
<protein>
    <recommendedName>
        <fullName evidence="12">Ig-like domain-containing protein</fullName>
    </recommendedName>
</protein>
<evidence type="ECO:0000256" key="8">
    <source>
        <dbReference type="ARBA" id="ARBA00023136"/>
    </source>
</evidence>
<evidence type="ECO:0000259" key="12">
    <source>
        <dbReference type="PROSITE" id="PS50835"/>
    </source>
</evidence>
<dbReference type="SUPFAM" id="SSF48726">
    <property type="entry name" value="Immunoglobulin"/>
    <property type="match status" value="2"/>
</dbReference>
<reference evidence="13" key="2">
    <citation type="submission" date="2025-09" db="UniProtKB">
        <authorList>
            <consortium name="Ensembl"/>
        </authorList>
    </citation>
    <scope>IDENTIFICATION</scope>
</reference>
<organism evidence="13 14">
    <name type="scientific">Phasianus colchicus</name>
    <name type="common">Common pheasant</name>
    <dbReference type="NCBI Taxonomy" id="9054"/>
    <lineage>
        <taxon>Eukaryota</taxon>
        <taxon>Metazoa</taxon>
        <taxon>Chordata</taxon>
        <taxon>Craniata</taxon>
        <taxon>Vertebrata</taxon>
        <taxon>Euteleostomi</taxon>
        <taxon>Archelosauria</taxon>
        <taxon>Archosauria</taxon>
        <taxon>Dinosauria</taxon>
        <taxon>Saurischia</taxon>
        <taxon>Theropoda</taxon>
        <taxon>Coelurosauria</taxon>
        <taxon>Aves</taxon>
        <taxon>Neognathae</taxon>
        <taxon>Galloanserae</taxon>
        <taxon>Galliformes</taxon>
        <taxon>Phasianidae</taxon>
        <taxon>Phasianinae</taxon>
        <taxon>Phasianus</taxon>
    </lineage>
</organism>
<evidence type="ECO:0000256" key="5">
    <source>
        <dbReference type="ARBA" id="ARBA00022737"/>
    </source>
</evidence>
<evidence type="ECO:0000256" key="6">
    <source>
        <dbReference type="ARBA" id="ARBA00022889"/>
    </source>
</evidence>
<keyword evidence="9" id="KW-1015">Disulfide bond</keyword>
<proteinExistence type="inferred from homology"/>
<evidence type="ECO:0000256" key="2">
    <source>
        <dbReference type="ARBA" id="ARBA00005925"/>
    </source>
</evidence>
<keyword evidence="3" id="KW-0812">Transmembrane</keyword>
<dbReference type="InterPro" id="IPR013768">
    <property type="entry name" value="ICAM_N"/>
</dbReference>
<keyword evidence="4" id="KW-0732">Signal</keyword>
<comment type="similarity">
    <text evidence="2">Belongs to the immunoglobulin superfamily. ICAM family.</text>
</comment>
<dbReference type="AlphaFoldDB" id="A0A669QK82"/>
<keyword evidence="11" id="KW-0393">Immunoglobulin domain</keyword>
<dbReference type="InterPro" id="IPR047012">
    <property type="entry name" value="ICAM_VCAM"/>
</dbReference>
<keyword evidence="5" id="KW-0677">Repeat</keyword>
<dbReference type="Pfam" id="PF03921">
    <property type="entry name" value="ICAM_N"/>
    <property type="match status" value="1"/>
</dbReference>
<dbReference type="InterPro" id="IPR013783">
    <property type="entry name" value="Ig-like_fold"/>
</dbReference>
<dbReference type="Ensembl" id="ENSPCLT00000027471.1">
    <property type="protein sequence ID" value="ENSPCLP00000020105.1"/>
    <property type="gene ID" value="ENSPCLG00000017348.1"/>
</dbReference>
<comment type="subcellular location">
    <subcellularLocation>
        <location evidence="1">Membrane</location>
        <topology evidence="1">Single-pass type I membrane protein</topology>
    </subcellularLocation>
</comment>
<dbReference type="Proteomes" id="UP000472261">
    <property type="component" value="Unplaced"/>
</dbReference>
<dbReference type="PRINTS" id="PR01472">
    <property type="entry name" value="ICAMVCAM1"/>
</dbReference>
<evidence type="ECO:0000256" key="3">
    <source>
        <dbReference type="ARBA" id="ARBA00022692"/>
    </source>
</evidence>
<dbReference type="Gene3D" id="2.60.40.10">
    <property type="entry name" value="Immunoglobulins"/>
    <property type="match status" value="2"/>
</dbReference>
<dbReference type="OMA" id="QSISCHA"/>
<keyword evidence="6" id="KW-0130">Cell adhesion</keyword>
<keyword evidence="7" id="KW-1133">Transmembrane helix</keyword>
<dbReference type="InterPro" id="IPR007110">
    <property type="entry name" value="Ig-like_dom"/>
</dbReference>
<dbReference type="InterPro" id="IPR003987">
    <property type="entry name" value="ICAM_VCAM_N"/>
</dbReference>
<evidence type="ECO:0000256" key="11">
    <source>
        <dbReference type="ARBA" id="ARBA00023319"/>
    </source>
</evidence>
<dbReference type="FunFam" id="2.60.40.10:FF:000338">
    <property type="entry name" value="intercellular adhesion molecule 5"/>
    <property type="match status" value="1"/>
</dbReference>
<dbReference type="GO" id="GO:0005178">
    <property type="term" value="F:integrin binding"/>
    <property type="evidence" value="ECO:0007669"/>
    <property type="project" value="InterPro"/>
</dbReference>
<dbReference type="GO" id="GO:0098609">
    <property type="term" value="P:cell-cell adhesion"/>
    <property type="evidence" value="ECO:0007669"/>
    <property type="project" value="InterPro"/>
</dbReference>
<dbReference type="PROSITE" id="PS50835">
    <property type="entry name" value="IG_LIKE"/>
    <property type="match status" value="1"/>
</dbReference>
<dbReference type="InterPro" id="IPR036179">
    <property type="entry name" value="Ig-like_dom_sf"/>
</dbReference>
<sequence>MGVPHILYPTGDRSGGPHIPIWGSPVSCIHLGTDLGVPTSPYGGLPSPVSIWGQIWGCPRFSSCAVWLEPPVLLVPFNGSLSINCSTSCGDPQDQGGVETSARYSRRPLSCFFHCRGVREWKAAELIAYEPELSPIPPLQSGSAHNLTCRVREVFPIRNLSVFLLRGDHPLHTATFWGRSQEQPEDVVVTHVVTVRREDRGQSISCHAQLDLRPYGSLFHTISASQLLDVYGELPAWSPASPASPFCLLSLPTVTLLPP</sequence>
<evidence type="ECO:0000313" key="14">
    <source>
        <dbReference type="Proteomes" id="UP000472261"/>
    </source>
</evidence>
<evidence type="ECO:0000256" key="9">
    <source>
        <dbReference type="ARBA" id="ARBA00023157"/>
    </source>
</evidence>
<keyword evidence="8" id="KW-0472">Membrane</keyword>
<dbReference type="PANTHER" id="PTHR13771:SF9">
    <property type="entry name" value="INTERCELLULAR ADHESION MOLECULE 5"/>
    <property type="match status" value="1"/>
</dbReference>
<keyword evidence="14" id="KW-1185">Reference proteome</keyword>
<evidence type="ECO:0000256" key="4">
    <source>
        <dbReference type="ARBA" id="ARBA00022729"/>
    </source>
</evidence>
<feature type="domain" description="Ig-like" evidence="12">
    <location>
        <begin position="131"/>
        <end position="223"/>
    </location>
</feature>
<evidence type="ECO:0000256" key="7">
    <source>
        <dbReference type="ARBA" id="ARBA00022989"/>
    </source>
</evidence>